<keyword evidence="2" id="KW-1185">Reference proteome</keyword>
<dbReference type="OrthoDB" id="1750221at2759"/>
<dbReference type="AlphaFoldDB" id="A0A9W7H7J1"/>
<protein>
    <submittedName>
        <fullName evidence="1">Uncharacterized protein</fullName>
    </submittedName>
</protein>
<evidence type="ECO:0000313" key="2">
    <source>
        <dbReference type="Proteomes" id="UP001165190"/>
    </source>
</evidence>
<accession>A0A9W7H7J1</accession>
<dbReference type="InterPro" id="IPR036691">
    <property type="entry name" value="Endo/exonu/phosph_ase_sf"/>
</dbReference>
<gene>
    <name evidence="1" type="ORF">HRI_000853600</name>
</gene>
<dbReference type="Proteomes" id="UP001165190">
    <property type="component" value="Unassembled WGS sequence"/>
</dbReference>
<name>A0A9W7H7J1_HIBTR</name>
<proteinExistence type="predicted"/>
<dbReference type="EMBL" id="BSYR01000010">
    <property type="protein sequence ID" value="GMI71843.1"/>
    <property type="molecule type" value="Genomic_DNA"/>
</dbReference>
<dbReference type="SUPFAM" id="SSF56219">
    <property type="entry name" value="DNase I-like"/>
    <property type="match status" value="1"/>
</dbReference>
<evidence type="ECO:0000313" key="1">
    <source>
        <dbReference type="EMBL" id="GMI71843.1"/>
    </source>
</evidence>
<sequence>MEMVRKKCGFQYGFDVSSNVKSGRLSLAQKNNYKVSLRSYSDRHINIVFDEDSDGVMWRCIGFHGAHEESKKVASWDLLRQLNDLPEVPWLVIGDFKEILLASENGAAIFVVLDNCKLSKQPSRTVL</sequence>
<reference evidence="1" key="1">
    <citation type="submission" date="2023-05" db="EMBL/GenBank/DDBJ databases">
        <title>Genome and transcriptome analyses reveal genes involved in the formation of fine ridges on petal epidermal cells in Hibiscus trionum.</title>
        <authorList>
            <person name="Koshimizu S."/>
            <person name="Masuda S."/>
            <person name="Ishii T."/>
            <person name="Shirasu K."/>
            <person name="Hoshino A."/>
            <person name="Arita M."/>
        </authorList>
    </citation>
    <scope>NUCLEOTIDE SEQUENCE</scope>
    <source>
        <strain evidence="1">Hamamatsu line</strain>
    </source>
</reference>
<organism evidence="1 2">
    <name type="scientific">Hibiscus trionum</name>
    <name type="common">Flower of an hour</name>
    <dbReference type="NCBI Taxonomy" id="183268"/>
    <lineage>
        <taxon>Eukaryota</taxon>
        <taxon>Viridiplantae</taxon>
        <taxon>Streptophyta</taxon>
        <taxon>Embryophyta</taxon>
        <taxon>Tracheophyta</taxon>
        <taxon>Spermatophyta</taxon>
        <taxon>Magnoliopsida</taxon>
        <taxon>eudicotyledons</taxon>
        <taxon>Gunneridae</taxon>
        <taxon>Pentapetalae</taxon>
        <taxon>rosids</taxon>
        <taxon>malvids</taxon>
        <taxon>Malvales</taxon>
        <taxon>Malvaceae</taxon>
        <taxon>Malvoideae</taxon>
        <taxon>Hibiscus</taxon>
    </lineage>
</organism>
<comment type="caution">
    <text evidence="1">The sequence shown here is derived from an EMBL/GenBank/DDBJ whole genome shotgun (WGS) entry which is preliminary data.</text>
</comment>